<dbReference type="SUPFAM" id="SSF88659">
    <property type="entry name" value="Sigma3 and sigma4 domains of RNA polymerase sigma factors"/>
    <property type="match status" value="1"/>
</dbReference>
<evidence type="ECO:0000256" key="4">
    <source>
        <dbReference type="ARBA" id="ARBA00023163"/>
    </source>
</evidence>
<evidence type="ECO:0000256" key="2">
    <source>
        <dbReference type="ARBA" id="ARBA00023015"/>
    </source>
</evidence>
<dbReference type="Gene3D" id="1.10.1740.10">
    <property type="match status" value="1"/>
</dbReference>
<name>A0A1M6C6N7_9FLAO</name>
<dbReference type="GO" id="GO:0006352">
    <property type="term" value="P:DNA-templated transcription initiation"/>
    <property type="evidence" value="ECO:0007669"/>
    <property type="project" value="InterPro"/>
</dbReference>
<dbReference type="AlphaFoldDB" id="A0A1M6C6N7"/>
<dbReference type="GO" id="GO:0003677">
    <property type="term" value="F:DNA binding"/>
    <property type="evidence" value="ECO:0007669"/>
    <property type="project" value="InterPro"/>
</dbReference>
<protein>
    <submittedName>
        <fullName evidence="6">RNA polymerase sigma-70 factor, ECF subfamily</fullName>
    </submittedName>
</protein>
<keyword evidence="3" id="KW-0731">Sigma factor</keyword>
<dbReference type="InterPro" id="IPR013324">
    <property type="entry name" value="RNA_pol_sigma_r3/r4-like"/>
</dbReference>
<dbReference type="EMBL" id="FQYU01000001">
    <property type="protein sequence ID" value="SHI56649.1"/>
    <property type="molecule type" value="Genomic_DNA"/>
</dbReference>
<dbReference type="RefSeq" id="WP_072988446.1">
    <property type="nucleotide sequence ID" value="NZ_FQYU01000001.1"/>
</dbReference>
<dbReference type="Proteomes" id="UP000184543">
    <property type="component" value="Unassembled WGS sequence"/>
</dbReference>
<dbReference type="SUPFAM" id="SSF88946">
    <property type="entry name" value="Sigma2 domain of RNA polymerase sigma factors"/>
    <property type="match status" value="1"/>
</dbReference>
<dbReference type="NCBIfam" id="TIGR02937">
    <property type="entry name" value="sigma70-ECF"/>
    <property type="match status" value="1"/>
</dbReference>
<evidence type="ECO:0000259" key="5">
    <source>
        <dbReference type="Pfam" id="PF08281"/>
    </source>
</evidence>
<comment type="similarity">
    <text evidence="1">Belongs to the sigma-70 factor family. ECF subfamily.</text>
</comment>
<dbReference type="STRING" id="192903.SAMN04488513_101660"/>
<dbReference type="Gene3D" id="1.10.10.10">
    <property type="entry name" value="Winged helix-like DNA-binding domain superfamily/Winged helix DNA-binding domain"/>
    <property type="match status" value="1"/>
</dbReference>
<dbReference type="PANTHER" id="PTHR43133">
    <property type="entry name" value="RNA POLYMERASE ECF-TYPE SIGMA FACTO"/>
    <property type="match status" value="1"/>
</dbReference>
<accession>A0A1M6C6N7</accession>
<proteinExistence type="inferred from homology"/>
<dbReference type="CDD" id="cd06171">
    <property type="entry name" value="Sigma70_r4"/>
    <property type="match status" value="1"/>
</dbReference>
<dbReference type="InterPro" id="IPR013325">
    <property type="entry name" value="RNA_pol_sigma_r2"/>
</dbReference>
<organism evidence="6 7">
    <name type="scientific">Pseudozobellia thermophila</name>
    <dbReference type="NCBI Taxonomy" id="192903"/>
    <lineage>
        <taxon>Bacteria</taxon>
        <taxon>Pseudomonadati</taxon>
        <taxon>Bacteroidota</taxon>
        <taxon>Flavobacteriia</taxon>
        <taxon>Flavobacteriales</taxon>
        <taxon>Flavobacteriaceae</taxon>
        <taxon>Pseudozobellia</taxon>
    </lineage>
</organism>
<evidence type="ECO:0000256" key="1">
    <source>
        <dbReference type="ARBA" id="ARBA00010641"/>
    </source>
</evidence>
<dbReference type="OrthoDB" id="9803470at2"/>
<dbReference type="InterPro" id="IPR039425">
    <property type="entry name" value="RNA_pol_sigma-70-like"/>
</dbReference>
<dbReference type="InterPro" id="IPR013249">
    <property type="entry name" value="RNA_pol_sigma70_r4_t2"/>
</dbReference>
<reference evidence="7" key="1">
    <citation type="submission" date="2016-11" db="EMBL/GenBank/DDBJ databases">
        <authorList>
            <person name="Varghese N."/>
            <person name="Submissions S."/>
        </authorList>
    </citation>
    <scope>NUCLEOTIDE SEQUENCE [LARGE SCALE GENOMIC DNA]</scope>
    <source>
        <strain evidence="7">DSM 19858</strain>
    </source>
</reference>
<dbReference type="Pfam" id="PF08281">
    <property type="entry name" value="Sigma70_r4_2"/>
    <property type="match status" value="1"/>
</dbReference>
<dbReference type="InterPro" id="IPR036388">
    <property type="entry name" value="WH-like_DNA-bd_sf"/>
</dbReference>
<dbReference type="PANTHER" id="PTHR43133:SF46">
    <property type="entry name" value="RNA POLYMERASE SIGMA-70 FACTOR ECF SUBFAMILY"/>
    <property type="match status" value="1"/>
</dbReference>
<keyword evidence="7" id="KW-1185">Reference proteome</keyword>
<evidence type="ECO:0000256" key="3">
    <source>
        <dbReference type="ARBA" id="ARBA00023082"/>
    </source>
</evidence>
<evidence type="ECO:0000313" key="7">
    <source>
        <dbReference type="Proteomes" id="UP000184543"/>
    </source>
</evidence>
<dbReference type="InterPro" id="IPR014284">
    <property type="entry name" value="RNA_pol_sigma-70_dom"/>
</dbReference>
<evidence type="ECO:0000313" key="6">
    <source>
        <dbReference type="EMBL" id="SHI56649.1"/>
    </source>
</evidence>
<gene>
    <name evidence="6" type="ORF">SAMN04488513_101660</name>
</gene>
<keyword evidence="4" id="KW-0804">Transcription</keyword>
<feature type="domain" description="RNA polymerase sigma factor 70 region 4 type 2" evidence="5">
    <location>
        <begin position="115"/>
        <end position="166"/>
    </location>
</feature>
<sequence>MSSETDNYNKLASFFSEEYRSLKVYAQSRIDDTVDRDAEDIVQEVAVNIFSRASTTLPIENIAGFVYRSIRNKVVDIMRNKKKVRDHNDPEKLITNLGEHLYEETEQVFSDQMADELKTAIANLKPAYREIIVAIDLEGYTYKEIALETGIPEGTLMSRRHRALSLLFKALEKKKQNIH</sequence>
<dbReference type="GO" id="GO:0016987">
    <property type="term" value="F:sigma factor activity"/>
    <property type="evidence" value="ECO:0007669"/>
    <property type="project" value="UniProtKB-KW"/>
</dbReference>
<keyword evidence="2" id="KW-0805">Transcription regulation</keyword>